<dbReference type="EMBL" id="JAAKZH010000004">
    <property type="protein sequence ID" value="NGO64659.1"/>
    <property type="molecule type" value="Genomic_DNA"/>
</dbReference>
<dbReference type="PANTHER" id="PTHR42850:SF2">
    <property type="entry name" value="BLL5683 PROTEIN"/>
    <property type="match status" value="1"/>
</dbReference>
<sequence>MRIALISDIHSNREAYEAVLDAAARQGAARYIVLGDIVGYGADPAWCTRKTMELAEGGAIVVRGNHDQALDDPAISMNETATVAIDWTRGQLSTGERTFLAGLPLQAEDSDCLYVHSNAASPARFSYVTDSDDALRQFASCRARLIFCGHLHRPALYCLGAHDKVSAFTPTSANGIPLLSQRRWLAVMGSVGQPRDGNPAAAFGILDTRRGELEFHRVGYDIETAAAKIRAAGLPDSLAARLFRGR</sequence>
<dbReference type="InterPro" id="IPR050126">
    <property type="entry name" value="Ap4A_hydrolase"/>
</dbReference>
<dbReference type="GO" id="GO:0005737">
    <property type="term" value="C:cytoplasm"/>
    <property type="evidence" value="ECO:0007669"/>
    <property type="project" value="TreeGrafter"/>
</dbReference>
<evidence type="ECO:0000259" key="2">
    <source>
        <dbReference type="Pfam" id="PF12850"/>
    </source>
</evidence>
<gene>
    <name evidence="3" type="ORF">G6N76_13390</name>
</gene>
<dbReference type="Gene3D" id="3.60.21.10">
    <property type="match status" value="1"/>
</dbReference>
<dbReference type="PIRSF" id="PIRSF000883">
    <property type="entry name" value="Pesterase_MJ0912"/>
    <property type="match status" value="1"/>
</dbReference>
<evidence type="ECO:0000313" key="4">
    <source>
        <dbReference type="Proteomes" id="UP000477849"/>
    </source>
</evidence>
<keyword evidence="4" id="KW-1185">Reference proteome</keyword>
<name>A0A6M1S037_9HYPH</name>
<proteinExistence type="inferred from homology"/>
<dbReference type="CDD" id="cd00838">
    <property type="entry name" value="MPP_superfamily"/>
    <property type="match status" value="1"/>
</dbReference>
<organism evidence="3 4">
    <name type="scientific">Rhizobium daejeonense</name>
    <dbReference type="NCBI Taxonomy" id="240521"/>
    <lineage>
        <taxon>Bacteria</taxon>
        <taxon>Pseudomonadati</taxon>
        <taxon>Pseudomonadota</taxon>
        <taxon>Alphaproteobacteria</taxon>
        <taxon>Hyphomicrobiales</taxon>
        <taxon>Rhizobiaceae</taxon>
        <taxon>Rhizobium/Agrobacterium group</taxon>
        <taxon>Rhizobium</taxon>
    </lineage>
</organism>
<dbReference type="Pfam" id="PF12850">
    <property type="entry name" value="Metallophos_2"/>
    <property type="match status" value="1"/>
</dbReference>
<dbReference type="SUPFAM" id="SSF56300">
    <property type="entry name" value="Metallo-dependent phosphatases"/>
    <property type="match status" value="1"/>
</dbReference>
<dbReference type="InterPro" id="IPR024654">
    <property type="entry name" value="Calcineurin-like_PHP_lpxH"/>
</dbReference>
<dbReference type="InterPro" id="IPR011152">
    <property type="entry name" value="Pesterase_MJ0912"/>
</dbReference>
<comment type="similarity">
    <text evidence="1">Belongs to the metallophosphoesterase superfamily. YfcE family.</text>
</comment>
<evidence type="ECO:0000256" key="1">
    <source>
        <dbReference type="ARBA" id="ARBA00008950"/>
    </source>
</evidence>
<accession>A0A6M1S037</accession>
<feature type="domain" description="Calcineurin-like phosphoesterase" evidence="2">
    <location>
        <begin position="1"/>
        <end position="209"/>
    </location>
</feature>
<dbReference type="Proteomes" id="UP000477849">
    <property type="component" value="Unassembled WGS sequence"/>
</dbReference>
<dbReference type="PANTHER" id="PTHR42850">
    <property type="entry name" value="METALLOPHOSPHOESTERASE"/>
    <property type="match status" value="1"/>
</dbReference>
<evidence type="ECO:0000313" key="3">
    <source>
        <dbReference type="EMBL" id="NGO64659.1"/>
    </source>
</evidence>
<dbReference type="InterPro" id="IPR029052">
    <property type="entry name" value="Metallo-depent_PP-like"/>
</dbReference>
<protein>
    <submittedName>
        <fullName evidence="3">Metallophosphoesterase</fullName>
    </submittedName>
</protein>
<dbReference type="AlphaFoldDB" id="A0A6M1S037"/>
<dbReference type="GO" id="GO:0016791">
    <property type="term" value="F:phosphatase activity"/>
    <property type="evidence" value="ECO:0007669"/>
    <property type="project" value="TreeGrafter"/>
</dbReference>
<comment type="caution">
    <text evidence="3">The sequence shown here is derived from an EMBL/GenBank/DDBJ whole genome shotgun (WGS) entry which is preliminary data.</text>
</comment>
<dbReference type="RefSeq" id="WP_163903285.1">
    <property type="nucleotide sequence ID" value="NZ_CP048427.1"/>
</dbReference>
<reference evidence="3 4" key="1">
    <citation type="submission" date="2020-02" db="EMBL/GenBank/DDBJ databases">
        <title>Genome sequence of the type strain CCBAU10050 of Rhizobium daejeonense.</title>
        <authorList>
            <person name="Gao J."/>
            <person name="Sun J."/>
        </authorList>
    </citation>
    <scope>NUCLEOTIDE SEQUENCE [LARGE SCALE GENOMIC DNA]</scope>
    <source>
        <strain evidence="3 4">CCBAU10050</strain>
    </source>
</reference>